<dbReference type="Proteomes" id="UP000308092">
    <property type="component" value="Unassembled WGS sequence"/>
</dbReference>
<dbReference type="PANTHER" id="PTHR39136">
    <property type="entry name" value="ALTERED INHERITANCE OF MITOCHONDRIA PROTEIN 11"/>
    <property type="match status" value="1"/>
</dbReference>
<feature type="transmembrane region" description="Helical" evidence="4">
    <location>
        <begin position="62"/>
        <end position="81"/>
    </location>
</feature>
<feature type="region of interest" description="Disordered" evidence="5">
    <location>
        <begin position="1"/>
        <end position="46"/>
    </location>
</feature>
<dbReference type="OrthoDB" id="3558022at2759"/>
<keyword evidence="3 4" id="KW-0472">Membrane</keyword>
<evidence type="ECO:0000313" key="6">
    <source>
        <dbReference type="EMBL" id="KAA8645844.1"/>
    </source>
</evidence>
<keyword evidence="8" id="KW-1185">Reference proteome</keyword>
<keyword evidence="1 4" id="KW-0812">Transmembrane</keyword>
<dbReference type="InterPro" id="IPR038814">
    <property type="entry name" value="AIM11"/>
</dbReference>
<dbReference type="AlphaFoldDB" id="A0A4S3JBT5"/>
<evidence type="ECO:0000313" key="8">
    <source>
        <dbReference type="Proteomes" id="UP000308092"/>
    </source>
</evidence>
<gene>
    <name evidence="4" type="primary">AIM11</name>
    <name evidence="6" type="ORF">ATNIH1004_007265</name>
    <name evidence="7" type="ORF">EYZ11_010015</name>
</gene>
<dbReference type="PANTHER" id="PTHR39136:SF1">
    <property type="entry name" value="ALTERED INHERITANCE OF MITOCHONDRIA PROTEIN 11"/>
    <property type="match status" value="1"/>
</dbReference>
<comment type="similarity">
    <text evidence="4">Belongs to the AIM11 family.</text>
</comment>
<protein>
    <recommendedName>
        <fullName evidence="4">Altered inheritance of mitochondria protein 11</fullName>
    </recommendedName>
</protein>
<name>A0A4S3JBT5_9EURO</name>
<evidence type="ECO:0000256" key="4">
    <source>
        <dbReference type="RuleBase" id="RU367098"/>
    </source>
</evidence>
<dbReference type="Proteomes" id="UP000324241">
    <property type="component" value="Unassembled WGS sequence"/>
</dbReference>
<reference evidence="7 8" key="1">
    <citation type="submission" date="2019-03" db="EMBL/GenBank/DDBJ databases">
        <title>The genome sequence of a newly discovered highly antifungal drug resistant Aspergillus species, Aspergillus tanneri NIH 1004.</title>
        <authorList>
            <person name="Mounaud S."/>
            <person name="Singh I."/>
            <person name="Joardar V."/>
            <person name="Pakala S."/>
            <person name="Pakala S."/>
            <person name="Venepally P."/>
            <person name="Hoover J."/>
            <person name="Nierman W."/>
            <person name="Chung J."/>
            <person name="Losada L."/>
        </authorList>
    </citation>
    <scope>NUCLEOTIDE SEQUENCE [LARGE SCALE GENOMIC DNA]</scope>
    <source>
        <strain evidence="7 8">NIH1004</strain>
    </source>
</reference>
<feature type="transmembrane region" description="Helical" evidence="4">
    <location>
        <begin position="112"/>
        <end position="135"/>
    </location>
</feature>
<reference evidence="6 9" key="2">
    <citation type="submission" date="2019-08" db="EMBL/GenBank/DDBJ databases">
        <title>The genome sequence of a newly discovered highly antifungal drug resistant Aspergillus species, Aspergillus tanneri NIH 1004.</title>
        <authorList>
            <person name="Mounaud S."/>
            <person name="Singh I."/>
            <person name="Joardar V."/>
            <person name="Pakala S."/>
            <person name="Pakala S."/>
            <person name="Venepally P."/>
            <person name="Chung J.K."/>
            <person name="Losada L."/>
            <person name="Nierman W.C."/>
        </authorList>
    </citation>
    <scope>NUCLEOTIDE SEQUENCE [LARGE SCALE GENOMIC DNA]</scope>
    <source>
        <strain evidence="6 9">NIH1004</strain>
    </source>
</reference>
<evidence type="ECO:0000256" key="3">
    <source>
        <dbReference type="ARBA" id="ARBA00023136"/>
    </source>
</evidence>
<keyword evidence="2 4" id="KW-1133">Transmembrane helix</keyword>
<accession>A0A4S3JBT5</accession>
<dbReference type="GO" id="GO:0005739">
    <property type="term" value="C:mitochondrion"/>
    <property type="evidence" value="ECO:0007669"/>
    <property type="project" value="TreeGrafter"/>
</dbReference>
<feature type="compositionally biased region" description="Polar residues" evidence="5">
    <location>
        <begin position="1"/>
        <end position="39"/>
    </location>
</feature>
<organism evidence="7 8">
    <name type="scientific">Aspergillus tanneri</name>
    <dbReference type="NCBI Taxonomy" id="1220188"/>
    <lineage>
        <taxon>Eukaryota</taxon>
        <taxon>Fungi</taxon>
        <taxon>Dikarya</taxon>
        <taxon>Ascomycota</taxon>
        <taxon>Pezizomycotina</taxon>
        <taxon>Eurotiomycetes</taxon>
        <taxon>Eurotiomycetidae</taxon>
        <taxon>Eurotiales</taxon>
        <taxon>Aspergillaceae</taxon>
        <taxon>Aspergillus</taxon>
        <taxon>Aspergillus subgen. Circumdati</taxon>
    </lineage>
</organism>
<dbReference type="VEuPathDB" id="FungiDB:EYZ11_010015"/>
<comment type="caution">
    <text evidence="7">The sequence shown here is derived from an EMBL/GenBank/DDBJ whole genome shotgun (WGS) entry which is preliminary data.</text>
</comment>
<sequence length="194" mass="21643">MFSLFSKTNPQSAPENTSSGLEHTTPTQPTETKSQTIPKSSPEPEAETFELRFIKPNTKYKLLFGGLAFLAFSLASTRRALRTRYVASIPPFYTSSVFHRPQVNGGTEAFEALSLATLNVISVGMVASGAALWALDINAVDDMRRYVRRGYADGGEVSKMDEELEEEVAQWVGSVLGKKFEREVRKEQERTREK</sequence>
<dbReference type="STRING" id="1220188.A0A4S3JBT5"/>
<evidence type="ECO:0000256" key="1">
    <source>
        <dbReference type="ARBA" id="ARBA00022692"/>
    </source>
</evidence>
<dbReference type="EMBL" id="QUQM01000007">
    <property type="protein sequence ID" value="KAA8645844.1"/>
    <property type="molecule type" value="Genomic_DNA"/>
</dbReference>
<evidence type="ECO:0000256" key="2">
    <source>
        <dbReference type="ARBA" id="ARBA00022989"/>
    </source>
</evidence>
<comment type="subcellular location">
    <subcellularLocation>
        <location evidence="4">Membrane</location>
        <topology evidence="4">Multi-pass membrane protein</topology>
    </subcellularLocation>
</comment>
<proteinExistence type="inferred from homology"/>
<dbReference type="EMBL" id="SOSA01000510">
    <property type="protein sequence ID" value="THC90531.1"/>
    <property type="molecule type" value="Genomic_DNA"/>
</dbReference>
<dbReference type="GO" id="GO:0016020">
    <property type="term" value="C:membrane"/>
    <property type="evidence" value="ECO:0007669"/>
    <property type="project" value="UniProtKB-SubCell"/>
</dbReference>
<evidence type="ECO:0000256" key="5">
    <source>
        <dbReference type="SAM" id="MobiDB-lite"/>
    </source>
</evidence>
<evidence type="ECO:0000313" key="7">
    <source>
        <dbReference type="EMBL" id="THC90531.1"/>
    </source>
</evidence>
<evidence type="ECO:0000313" key="9">
    <source>
        <dbReference type="Proteomes" id="UP000324241"/>
    </source>
</evidence>